<reference evidence="3 4" key="1">
    <citation type="submission" date="2013-11" db="EMBL/GenBank/DDBJ databases">
        <title>Genome sequencing of Stegodyphus mimosarum.</title>
        <authorList>
            <person name="Bechsgaard J."/>
        </authorList>
    </citation>
    <scope>NUCLEOTIDE SEQUENCE [LARGE SCALE GENOMIC DNA]</scope>
</reference>
<accession>A0A087ULB0</accession>
<sequence length="132" mass="14922">MILVMMILSVGVKMHMSWILIGCSRLICLHLGPETMVIGNIVDFSVNSSVVCETITSLNMATTITTLFSVLRTMMVFYVVTEMIWMRMVMVMVVVTIMICYCCNSQSTDEKNLENHDGLFYTENSENLTVDV</sequence>
<organism evidence="3 4">
    <name type="scientific">Stegodyphus mimosarum</name>
    <name type="common">African social velvet spider</name>
    <dbReference type="NCBI Taxonomy" id="407821"/>
    <lineage>
        <taxon>Eukaryota</taxon>
        <taxon>Metazoa</taxon>
        <taxon>Ecdysozoa</taxon>
        <taxon>Arthropoda</taxon>
        <taxon>Chelicerata</taxon>
        <taxon>Arachnida</taxon>
        <taxon>Araneae</taxon>
        <taxon>Araneomorphae</taxon>
        <taxon>Entelegynae</taxon>
        <taxon>Eresoidea</taxon>
        <taxon>Eresidae</taxon>
        <taxon>Stegodyphus</taxon>
    </lineage>
</organism>
<dbReference type="OrthoDB" id="6465393at2759"/>
<feature type="transmembrane region" description="Helical" evidence="1">
    <location>
        <begin position="84"/>
        <end position="103"/>
    </location>
</feature>
<evidence type="ECO:0000313" key="3">
    <source>
        <dbReference type="EMBL" id="KFM78149.1"/>
    </source>
</evidence>
<keyword evidence="1" id="KW-0472">Membrane</keyword>
<proteinExistence type="predicted"/>
<gene>
    <name evidence="3" type="ORF">X975_24008</name>
</gene>
<feature type="signal peptide" evidence="2">
    <location>
        <begin position="1"/>
        <end position="17"/>
    </location>
</feature>
<keyword evidence="1" id="KW-1133">Transmembrane helix</keyword>
<evidence type="ECO:0000256" key="1">
    <source>
        <dbReference type="SAM" id="Phobius"/>
    </source>
</evidence>
<dbReference type="AlphaFoldDB" id="A0A087ULB0"/>
<keyword evidence="1" id="KW-0812">Transmembrane</keyword>
<dbReference type="EMBL" id="KK120374">
    <property type="protein sequence ID" value="KFM78149.1"/>
    <property type="molecule type" value="Genomic_DNA"/>
</dbReference>
<evidence type="ECO:0000313" key="4">
    <source>
        <dbReference type="Proteomes" id="UP000054359"/>
    </source>
</evidence>
<feature type="chain" id="PRO_5001830615" evidence="2">
    <location>
        <begin position="18"/>
        <end position="132"/>
    </location>
</feature>
<keyword evidence="4" id="KW-1185">Reference proteome</keyword>
<protein>
    <submittedName>
        <fullName evidence="3">Uncharacterized protein</fullName>
    </submittedName>
</protein>
<name>A0A087ULB0_STEMI</name>
<dbReference type="Proteomes" id="UP000054359">
    <property type="component" value="Unassembled WGS sequence"/>
</dbReference>
<feature type="non-terminal residue" evidence="3">
    <location>
        <position position="132"/>
    </location>
</feature>
<keyword evidence="2" id="KW-0732">Signal</keyword>
<evidence type="ECO:0000256" key="2">
    <source>
        <dbReference type="SAM" id="SignalP"/>
    </source>
</evidence>